<comment type="caution">
    <text evidence="7">The sequence shown here is derived from an EMBL/GenBank/DDBJ whole genome shotgun (WGS) entry which is preliminary data.</text>
</comment>
<feature type="compositionally biased region" description="Polar residues" evidence="5">
    <location>
        <begin position="192"/>
        <end position="201"/>
    </location>
</feature>
<feature type="region of interest" description="Disordered" evidence="5">
    <location>
        <begin position="1"/>
        <end position="27"/>
    </location>
</feature>
<feature type="domain" description="SET" evidence="6">
    <location>
        <begin position="389"/>
        <end position="528"/>
    </location>
</feature>
<feature type="compositionally biased region" description="Polar residues" evidence="5">
    <location>
        <begin position="1286"/>
        <end position="1295"/>
    </location>
</feature>
<keyword evidence="1" id="KW-0479">Metal-binding</keyword>
<feature type="compositionally biased region" description="Basic and acidic residues" evidence="5">
    <location>
        <begin position="1116"/>
        <end position="1126"/>
    </location>
</feature>
<sequence>MITAPESQVQDESLHGAPSTFVQGQDVEGKSFPTLPVAPVMGSFVRSEEGFVAPSTTAGRAEMNSNTNLEYHNHEEGENTHDQGTDEEAGVIRCICLCDDDDGFTIQCDRCLVWQHCACLGMSHSSVPDEYLCEKCDPRPVNVDYARAVQRRRLQQEAQKSFKARDFDISSTFATNAAAAGMMESAANAATESSLHGTKTSAPRRKSQHSRSPTTRPIPDRDVPDDMDLNTPHVTRSRPRNKRSRSGSRKSLPTPSRHKGSDDENAHTKLESWQVEFSPTDVNQVRESTTMRLLAQFMLDWHRGTPLTAAQDDEGFFIAPLRFMQDSQEEASSLDDSSPDLCSPNGLAAVGNELVPVAVHCSSLSEAGVSLSVRSISDHTTNNFFNNIMHVQPRSSEPQKIWSASKMFCRPSMHGLFADTSIPPGAFIMEYRGELYGADTYRANRINQYDKIGTTKPHVQMLPHPLNMVIDARMYGNIARFARSSCHPNAVLRPIFQYSGESDMPKLAFGLFAIAPIPKSHEVTLGWNWDDNHIVHVLPALVRHSSQSADDVSHLKGYSVSTNIAAERGEFPYVSSILANKCNAVVSILLSYATCACLGPSLGGSNTNAYLVRRQNCAVTQMLRLSQGMPLLYTTQSPRIPAKAKPIILNPLVGVFRQWLPPVCMDEDSQLCTKIAQNSCYVQRVSAMPHQSNPSVAPKSHAPPHRDEIEDKMSVDDDDVTSDAGSEGQVSLASTDIVTEEMPFESDPEDPLVSKALTCMVEEAKALLPLKKRGNHHRFGSISFQAHEHKSLAHTGMHRHVLPQNSPTKVAAHSAKESTSNEVKPKHSRGESSGHKDDMTFFDRNRPDVLLPTHHIHHDPSQVCMLQDNEDHIQSHQQPSPKAEDQAPTITIPSSWEHSAIRTPSGLPPQSPLPPLQPPPRRNGTAALESGHTAQQTSSHLSDSRMSSDAPSSSSMVSSGELPFASSSNEAVQDASNDATMPTPPAPPKRLSLAEYKKRLSSRRKSENQSQGETADPVASVTMPPSSNPSSSIESRGSTSHKSSLQSPPISFSSTADSPAATREAGEVSHVPEATPVAAPSSSQVFLSSSSQSDRHASVPNHQSSWTRSLQQLGKDASHSEQHHASLGEPGAAAMRHEPSSVRAKSDMSHDSLSVTHPQQFTTSPLLPASPPSSGSVSVRMSESIHGPACAPGSPPLPAATRPSAQGAMSFSKYLARPTSNSNALSPPAPSFSPHLSLAPPPSQSLHRVSTGPMRLSPPPPPGPPPPMPAKLRAAQNRVDVRSKQVHSLQVTNRSPGPPQLKAPTGSLTPHGSLASQRGRSTTHGRSSWRPAQ</sequence>
<dbReference type="InterPro" id="IPR019786">
    <property type="entry name" value="Zinc_finger_PHD-type_CS"/>
</dbReference>
<dbReference type="GeneID" id="5853468"/>
<dbReference type="GO" id="GO:0034967">
    <property type="term" value="C:Set3 complex"/>
    <property type="evidence" value="ECO:0007669"/>
    <property type="project" value="TreeGrafter"/>
</dbReference>
<evidence type="ECO:0000313" key="8">
    <source>
        <dbReference type="Proteomes" id="UP000008837"/>
    </source>
</evidence>
<reference evidence="7 8" key="1">
    <citation type="journal article" date="2007" name="Proc. Natl. Acad. Sci. U.S.A.">
        <title>Dandruff-associated Malassezia genomes reveal convergent and divergent virulence traits shared with plant and human fungal pathogens.</title>
        <authorList>
            <person name="Xu J."/>
            <person name="Saunders C.W."/>
            <person name="Hu P."/>
            <person name="Grant R.A."/>
            <person name="Boekhout T."/>
            <person name="Kuramae E.E."/>
            <person name="Kronstad J.W."/>
            <person name="Deangelis Y.M."/>
            <person name="Reeder N.L."/>
            <person name="Johnstone K.R."/>
            <person name="Leland M."/>
            <person name="Fieno A.M."/>
            <person name="Begley W.M."/>
            <person name="Sun Y."/>
            <person name="Lacey M.P."/>
            <person name="Chaudhary T."/>
            <person name="Keough T."/>
            <person name="Chu L."/>
            <person name="Sears R."/>
            <person name="Yuan B."/>
            <person name="Dawson T.L.Jr."/>
        </authorList>
    </citation>
    <scope>NUCLEOTIDE SEQUENCE [LARGE SCALE GENOMIC DNA]</scope>
    <source>
        <strain evidence="8">ATCC MYA-4612 / CBS 7966</strain>
    </source>
</reference>
<dbReference type="CDD" id="cd15550">
    <property type="entry name" value="PHD_MLL5"/>
    <property type="match status" value="1"/>
</dbReference>
<dbReference type="GO" id="GO:0070210">
    <property type="term" value="C:Rpd3L-Expanded complex"/>
    <property type="evidence" value="ECO:0007669"/>
    <property type="project" value="TreeGrafter"/>
</dbReference>
<dbReference type="InterPro" id="IPR001965">
    <property type="entry name" value="Znf_PHD"/>
</dbReference>
<dbReference type="GO" id="GO:0006355">
    <property type="term" value="P:regulation of DNA-templated transcription"/>
    <property type="evidence" value="ECO:0007669"/>
    <property type="project" value="TreeGrafter"/>
</dbReference>
<keyword evidence="8" id="KW-1185">Reference proteome</keyword>
<dbReference type="SUPFAM" id="SSF57903">
    <property type="entry name" value="FYVE/PHD zinc finger"/>
    <property type="match status" value="1"/>
</dbReference>
<feature type="compositionally biased region" description="Low complexity" evidence="5">
    <location>
        <begin position="1020"/>
        <end position="1054"/>
    </location>
</feature>
<protein>
    <recommendedName>
        <fullName evidence="6">SET domain-containing protein</fullName>
    </recommendedName>
</protein>
<feature type="compositionally biased region" description="Polar residues" evidence="5">
    <location>
        <begin position="1306"/>
        <end position="1326"/>
    </location>
</feature>
<dbReference type="OrthoDB" id="79252at2759"/>
<gene>
    <name evidence="7" type="ORF">MGL_3629</name>
</gene>
<accession>A8QA70</accession>
<evidence type="ECO:0000256" key="4">
    <source>
        <dbReference type="ARBA" id="ARBA00022853"/>
    </source>
</evidence>
<dbReference type="InterPro" id="IPR013083">
    <property type="entry name" value="Znf_RING/FYVE/PHD"/>
</dbReference>
<feature type="region of interest" description="Disordered" evidence="5">
    <location>
        <begin position="188"/>
        <end position="272"/>
    </location>
</feature>
<name>A8QA70_MALGO</name>
<evidence type="ECO:0000313" key="7">
    <source>
        <dbReference type="EMBL" id="EDP41948.1"/>
    </source>
</evidence>
<feature type="compositionally biased region" description="Polar residues" evidence="5">
    <location>
        <begin position="1"/>
        <end position="11"/>
    </location>
</feature>
<dbReference type="InParanoid" id="A8QA70"/>
<dbReference type="PROSITE" id="PS50280">
    <property type="entry name" value="SET"/>
    <property type="match status" value="1"/>
</dbReference>
<dbReference type="PANTHER" id="PTHR46462">
    <property type="entry name" value="UPSET, ISOFORM A"/>
    <property type="match status" value="1"/>
</dbReference>
<proteinExistence type="predicted"/>
<dbReference type="InterPro" id="IPR046341">
    <property type="entry name" value="SET_dom_sf"/>
</dbReference>
<keyword evidence="2" id="KW-0863">Zinc-finger</keyword>
<feature type="compositionally biased region" description="Low complexity" evidence="5">
    <location>
        <begin position="1218"/>
        <end position="1238"/>
    </location>
</feature>
<dbReference type="KEGG" id="mgl:MGL_3629"/>
<dbReference type="VEuPathDB" id="FungiDB:MGL_3629"/>
<dbReference type="RefSeq" id="XP_001729162.1">
    <property type="nucleotide sequence ID" value="XM_001729110.1"/>
</dbReference>
<dbReference type="SMART" id="SM00317">
    <property type="entry name" value="SET"/>
    <property type="match status" value="1"/>
</dbReference>
<dbReference type="Gene3D" id="3.30.40.10">
    <property type="entry name" value="Zinc/RING finger domain, C3HC4 (zinc finger)"/>
    <property type="match status" value="1"/>
</dbReference>
<evidence type="ECO:0000256" key="2">
    <source>
        <dbReference type="ARBA" id="ARBA00022771"/>
    </source>
</evidence>
<evidence type="ECO:0000256" key="3">
    <source>
        <dbReference type="ARBA" id="ARBA00022833"/>
    </source>
</evidence>
<dbReference type="Pfam" id="PF00856">
    <property type="entry name" value="SET"/>
    <property type="match status" value="1"/>
</dbReference>
<dbReference type="PROSITE" id="PS01359">
    <property type="entry name" value="ZF_PHD_1"/>
    <property type="match status" value="1"/>
</dbReference>
<dbReference type="OMA" id="IKCICSF"/>
<dbReference type="Gene3D" id="2.170.270.10">
    <property type="entry name" value="SET domain"/>
    <property type="match status" value="1"/>
</dbReference>
<feature type="region of interest" description="Disordered" evidence="5">
    <location>
        <begin position="690"/>
        <end position="709"/>
    </location>
</feature>
<feature type="compositionally biased region" description="Pro residues" evidence="5">
    <location>
        <begin position="1256"/>
        <end position="1269"/>
    </location>
</feature>
<dbReference type="EMBL" id="AAYY01000014">
    <property type="protein sequence ID" value="EDP41948.1"/>
    <property type="molecule type" value="Genomic_DNA"/>
</dbReference>
<dbReference type="Proteomes" id="UP000008837">
    <property type="component" value="Unassembled WGS sequence"/>
</dbReference>
<feature type="compositionally biased region" description="Polar residues" evidence="5">
    <location>
        <begin position="1151"/>
        <end position="1163"/>
    </location>
</feature>
<feature type="compositionally biased region" description="Basic and acidic residues" evidence="5">
    <location>
        <begin position="1135"/>
        <end position="1150"/>
    </location>
</feature>
<feature type="compositionally biased region" description="Basic residues" evidence="5">
    <location>
        <begin position="235"/>
        <end position="248"/>
    </location>
</feature>
<dbReference type="InterPro" id="IPR011011">
    <property type="entry name" value="Znf_FYVE_PHD"/>
</dbReference>
<feature type="compositionally biased region" description="Polar residues" evidence="5">
    <location>
        <begin position="1100"/>
        <end position="1112"/>
    </location>
</feature>
<evidence type="ECO:0000256" key="1">
    <source>
        <dbReference type="ARBA" id="ARBA00022723"/>
    </source>
</evidence>
<dbReference type="GO" id="GO:0006325">
    <property type="term" value="P:chromatin organization"/>
    <property type="evidence" value="ECO:0007669"/>
    <property type="project" value="UniProtKB-KW"/>
</dbReference>
<keyword evidence="3" id="KW-0862">Zinc</keyword>
<keyword evidence="4" id="KW-0156">Chromatin regulator</keyword>
<feature type="compositionally biased region" description="Pro residues" evidence="5">
    <location>
        <begin position="906"/>
        <end position="921"/>
    </location>
</feature>
<dbReference type="InterPro" id="IPR001214">
    <property type="entry name" value="SET_dom"/>
</dbReference>
<feature type="region of interest" description="Disordered" evidence="5">
    <location>
        <begin position="806"/>
        <end position="843"/>
    </location>
</feature>
<dbReference type="GO" id="GO:0008270">
    <property type="term" value="F:zinc ion binding"/>
    <property type="evidence" value="ECO:0007669"/>
    <property type="project" value="UniProtKB-KW"/>
</dbReference>
<dbReference type="Pfam" id="PF20826">
    <property type="entry name" value="PHD_5"/>
    <property type="match status" value="1"/>
</dbReference>
<feature type="compositionally biased region" description="Low complexity" evidence="5">
    <location>
        <begin position="938"/>
        <end position="959"/>
    </location>
</feature>
<evidence type="ECO:0000259" key="6">
    <source>
        <dbReference type="PROSITE" id="PS50280"/>
    </source>
</evidence>
<dbReference type="SMART" id="SM00249">
    <property type="entry name" value="PHD"/>
    <property type="match status" value="1"/>
</dbReference>
<organism evidence="7 8">
    <name type="scientific">Malassezia globosa (strain ATCC MYA-4612 / CBS 7966)</name>
    <name type="common">Dandruff-associated fungus</name>
    <dbReference type="NCBI Taxonomy" id="425265"/>
    <lineage>
        <taxon>Eukaryota</taxon>
        <taxon>Fungi</taxon>
        <taxon>Dikarya</taxon>
        <taxon>Basidiomycota</taxon>
        <taxon>Ustilaginomycotina</taxon>
        <taxon>Malasseziomycetes</taxon>
        <taxon>Malasseziales</taxon>
        <taxon>Malasseziaceae</taxon>
        <taxon>Malassezia</taxon>
    </lineage>
</organism>
<feature type="compositionally biased region" description="Basic and acidic residues" evidence="5">
    <location>
        <begin position="823"/>
        <end position="843"/>
    </location>
</feature>
<dbReference type="PANTHER" id="PTHR46462:SF3">
    <property type="entry name" value="UPSET, ISOFORM A"/>
    <property type="match status" value="1"/>
</dbReference>
<dbReference type="STRING" id="425265.A8QA70"/>
<evidence type="ECO:0000256" key="5">
    <source>
        <dbReference type="SAM" id="MobiDB-lite"/>
    </source>
</evidence>
<feature type="compositionally biased region" description="Low complexity" evidence="5">
    <location>
        <begin position="1081"/>
        <end position="1092"/>
    </location>
</feature>
<feature type="compositionally biased region" description="Low complexity" evidence="5">
    <location>
        <begin position="1164"/>
        <end position="1184"/>
    </location>
</feature>
<feature type="compositionally biased region" description="Basic and acidic residues" evidence="5">
    <location>
        <begin position="259"/>
        <end position="270"/>
    </location>
</feature>
<feature type="compositionally biased region" description="Polar residues" evidence="5">
    <location>
        <begin position="965"/>
        <end position="980"/>
    </location>
</feature>
<dbReference type="SUPFAM" id="SSF82199">
    <property type="entry name" value="SET domain"/>
    <property type="match status" value="1"/>
</dbReference>
<feature type="region of interest" description="Disordered" evidence="5">
    <location>
        <begin position="899"/>
        <end position="1333"/>
    </location>
</feature>